<evidence type="ECO:0000259" key="2">
    <source>
        <dbReference type="Pfam" id="PF10081"/>
    </source>
</evidence>
<feature type="transmembrane region" description="Helical" evidence="1">
    <location>
        <begin position="127"/>
        <end position="146"/>
    </location>
</feature>
<feature type="transmembrane region" description="Helical" evidence="1">
    <location>
        <begin position="50"/>
        <end position="73"/>
    </location>
</feature>
<feature type="transmembrane region" description="Helical" evidence="1">
    <location>
        <begin position="158"/>
        <end position="181"/>
    </location>
</feature>
<dbReference type="Pfam" id="PF10081">
    <property type="entry name" value="Abhydrolase_9"/>
    <property type="match status" value="1"/>
</dbReference>
<keyword evidence="1" id="KW-0812">Transmembrane</keyword>
<dbReference type="InterPro" id="IPR027788">
    <property type="entry name" value="Alpha/beta-hydrolase_N_dom"/>
</dbReference>
<organism evidence="4 5">
    <name type="scientific">Nocardioides panzhihuensis</name>
    <dbReference type="NCBI Taxonomy" id="860243"/>
    <lineage>
        <taxon>Bacteria</taxon>
        <taxon>Bacillati</taxon>
        <taxon>Actinomycetota</taxon>
        <taxon>Actinomycetes</taxon>
        <taxon>Propionibacteriales</taxon>
        <taxon>Nocardioidaceae</taxon>
        <taxon>Nocardioides</taxon>
    </lineage>
</organism>
<keyword evidence="1" id="KW-0472">Membrane</keyword>
<proteinExistence type="predicted"/>
<feature type="domain" description="Alpha/beta-hydrolase catalytic" evidence="2">
    <location>
        <begin position="261"/>
        <end position="548"/>
    </location>
</feature>
<feature type="transmembrane region" description="Helical" evidence="1">
    <location>
        <begin position="20"/>
        <end position="38"/>
    </location>
</feature>
<feature type="domain" description="Alpha/beta-hydrolase N-terminal" evidence="3">
    <location>
        <begin position="38"/>
        <end position="244"/>
    </location>
</feature>
<dbReference type="InterPro" id="IPR027787">
    <property type="entry name" value="Alpha/beta-hydrolase_catalytic"/>
</dbReference>
<dbReference type="AlphaFoldDB" id="A0A7Z0DMV7"/>
<dbReference type="EMBL" id="JACBZR010000001">
    <property type="protein sequence ID" value="NYI78407.1"/>
    <property type="molecule type" value="Genomic_DNA"/>
</dbReference>
<evidence type="ECO:0000259" key="3">
    <source>
        <dbReference type="Pfam" id="PF15420"/>
    </source>
</evidence>
<name>A0A7Z0DMV7_9ACTN</name>
<feature type="transmembrane region" description="Helical" evidence="1">
    <location>
        <begin position="85"/>
        <end position="107"/>
    </location>
</feature>
<keyword evidence="5" id="KW-1185">Reference proteome</keyword>
<dbReference type="Pfam" id="PF15420">
    <property type="entry name" value="Abhydrolase_9_N"/>
    <property type="match status" value="1"/>
</dbReference>
<evidence type="ECO:0000313" key="5">
    <source>
        <dbReference type="Proteomes" id="UP000564496"/>
    </source>
</evidence>
<comment type="caution">
    <text evidence="4">The sequence shown here is derived from an EMBL/GenBank/DDBJ whole genome shotgun (WGS) entry which is preliminary data.</text>
</comment>
<accession>A0A7Z0DMV7</accession>
<evidence type="ECO:0000256" key="1">
    <source>
        <dbReference type="SAM" id="Phobius"/>
    </source>
</evidence>
<reference evidence="4 5" key="1">
    <citation type="submission" date="2020-07" db="EMBL/GenBank/DDBJ databases">
        <title>Sequencing the genomes of 1000 actinobacteria strains.</title>
        <authorList>
            <person name="Klenk H.-P."/>
        </authorList>
    </citation>
    <scope>NUCLEOTIDE SEQUENCE [LARGE SCALE GENOMIC DNA]</scope>
    <source>
        <strain evidence="4 5">DSM 26487</strain>
    </source>
</reference>
<dbReference type="RefSeq" id="WP_179658738.1">
    <property type="nucleotide sequence ID" value="NZ_JACBZR010000001.1"/>
</dbReference>
<evidence type="ECO:0000313" key="4">
    <source>
        <dbReference type="EMBL" id="NYI78407.1"/>
    </source>
</evidence>
<keyword evidence="1" id="KW-1133">Transmembrane helix</keyword>
<sequence>MSDIWRPRVARAISALRSQLRAPFAATAGATVLLWASLTPSLMPRTALFQALLTALCMLAGYGAGASAGWLVRSCGGRLAGRARVIAWRVLAVGGGLGTLVALGLALRWENEVRGLVEADQVGVGHLVLTVLITAVLFALLLGLSRGIKALGRSIGRFVGRFLPAAPSAVIGGLLAAVLIYELAIGVGGNRLLGALDASFATINEEFSTDVPAPTTPELTAGPASSQTWDALGRQGRVFIASAPTAADIGEFTQEPAKQPVRAYVGAGPEGVDIRDEARTAVAELDALGGFDRAVINVVTGTGRGWVNENQAQALEFMWGGDTATVSLQYSYLPSWMSFILDRQRAQDAGLALFDAIYGRWLEIPEADRPLLVVSGESLGSFGGEAAFSGAHDLATRTDGALFVGPTADNRLWDRFTEEREPGTPQVLPVVDDGEIVRFADRPEDWEAPGAWDGTRIGYLQHANDPITWWSPSVALERPDWLEEERGRDVSPNVRWIPGVTMLQLGVDQFSANSVPSGQGHQFGTAPVHAWAAILPPPGWTDQRTDELAAVIGARKWLQ</sequence>
<dbReference type="Proteomes" id="UP000564496">
    <property type="component" value="Unassembled WGS sequence"/>
</dbReference>
<gene>
    <name evidence="4" type="ORF">BJ988_003055</name>
</gene>
<protein>
    <submittedName>
        <fullName evidence="4">Putative membrane protein</fullName>
    </submittedName>
</protein>